<protein>
    <recommendedName>
        <fullName evidence="4 9">Thiopurine S-methyltransferase</fullName>
        <ecNumber evidence="4 9">2.1.1.67</ecNumber>
    </recommendedName>
    <alternativeName>
        <fullName evidence="9">Thiopurine methyltransferase</fullName>
    </alternativeName>
</protein>
<evidence type="ECO:0000313" key="10">
    <source>
        <dbReference type="EMBL" id="AKA85387.1"/>
    </source>
</evidence>
<dbReference type="HAMAP" id="MF_00812">
    <property type="entry name" value="Thiopur_methtran"/>
    <property type="match status" value="1"/>
</dbReference>
<feature type="binding site" evidence="9">
    <location>
        <position position="123"/>
    </location>
    <ligand>
        <name>S-adenosyl-L-methionine</name>
        <dbReference type="ChEBI" id="CHEBI:59789"/>
    </ligand>
</feature>
<dbReference type="NCBIfam" id="TIGR03840">
    <property type="entry name" value="TMPT_Se_Te"/>
    <property type="match status" value="1"/>
</dbReference>
<dbReference type="PANTHER" id="PTHR10259:SF11">
    <property type="entry name" value="THIOPURINE S-METHYLTRANSFERASE"/>
    <property type="match status" value="1"/>
</dbReference>
<comment type="subcellular location">
    <subcellularLocation>
        <location evidence="2 9">Cytoplasm</location>
    </subcellularLocation>
</comment>
<evidence type="ECO:0000256" key="7">
    <source>
        <dbReference type="ARBA" id="ARBA00022679"/>
    </source>
</evidence>
<dbReference type="PROSITE" id="PS51585">
    <property type="entry name" value="SAM_MT_TPMT"/>
    <property type="match status" value="1"/>
</dbReference>
<dbReference type="InterPro" id="IPR029063">
    <property type="entry name" value="SAM-dependent_MTases_sf"/>
</dbReference>
<dbReference type="GO" id="GO:0005737">
    <property type="term" value="C:cytoplasm"/>
    <property type="evidence" value="ECO:0007669"/>
    <property type="project" value="UniProtKB-SubCell"/>
</dbReference>
<dbReference type="InterPro" id="IPR025835">
    <property type="entry name" value="Thiopurine_S-MeTrfase"/>
</dbReference>
<organism evidence="10 11">
    <name type="scientific">Pseudomonas synxantha</name>
    <dbReference type="NCBI Taxonomy" id="47883"/>
    <lineage>
        <taxon>Bacteria</taxon>
        <taxon>Pseudomonadati</taxon>
        <taxon>Pseudomonadota</taxon>
        <taxon>Gammaproteobacteria</taxon>
        <taxon>Pseudomonadales</taxon>
        <taxon>Pseudomonadaceae</taxon>
        <taxon>Pseudomonas</taxon>
    </lineage>
</organism>
<evidence type="ECO:0000256" key="5">
    <source>
        <dbReference type="ARBA" id="ARBA00022490"/>
    </source>
</evidence>
<dbReference type="GO" id="GO:0008119">
    <property type="term" value="F:thiopurine S-methyltransferase activity"/>
    <property type="evidence" value="ECO:0007669"/>
    <property type="project" value="UniProtKB-UniRule"/>
</dbReference>
<keyword evidence="6 9" id="KW-0489">Methyltransferase</keyword>
<evidence type="ECO:0000256" key="4">
    <source>
        <dbReference type="ARBA" id="ARBA00011905"/>
    </source>
</evidence>
<evidence type="ECO:0000256" key="9">
    <source>
        <dbReference type="HAMAP-Rule" id="MF_00812"/>
    </source>
</evidence>
<reference evidence="10 11" key="1">
    <citation type="journal article" date="2015" name="Genome Announc.">
        <title>Complete Genome Sequence of Biocontrol Strain Pseudomonas fluorescens LBUM223.</title>
        <authorList>
            <person name="Roquigny R."/>
            <person name="Arseneault T."/>
            <person name="Gadkar V.J."/>
            <person name="Novinscak A."/>
            <person name="Joly D.L."/>
            <person name="Filion M."/>
        </authorList>
    </citation>
    <scope>NUCLEOTIDE SEQUENCE [LARGE SCALE GENOMIC DNA]</scope>
    <source>
        <strain evidence="10 11">LBUM223</strain>
    </source>
</reference>
<dbReference type="GO" id="GO:0032259">
    <property type="term" value="P:methylation"/>
    <property type="evidence" value="ECO:0007669"/>
    <property type="project" value="UniProtKB-KW"/>
</dbReference>
<dbReference type="InterPro" id="IPR022474">
    <property type="entry name" value="Thiopur_S-MeTfrase_Se/Te_detox"/>
</dbReference>
<dbReference type="Proteomes" id="UP000033099">
    <property type="component" value="Chromosome"/>
</dbReference>
<proteinExistence type="inferred from homology"/>
<dbReference type="GO" id="GO:0010038">
    <property type="term" value="P:response to metal ion"/>
    <property type="evidence" value="ECO:0007669"/>
    <property type="project" value="InterPro"/>
</dbReference>
<dbReference type="FunFam" id="3.40.50.150:FF:000101">
    <property type="entry name" value="Thiopurine S-methyltransferase"/>
    <property type="match status" value="1"/>
</dbReference>
<keyword evidence="8 9" id="KW-0949">S-adenosyl-L-methionine</keyword>
<evidence type="ECO:0000313" key="11">
    <source>
        <dbReference type="Proteomes" id="UP000033099"/>
    </source>
</evidence>
<dbReference type="PIRSF" id="PIRSF023956">
    <property type="entry name" value="Thiopurine_S-methyltransferase"/>
    <property type="match status" value="1"/>
</dbReference>
<dbReference type="EC" id="2.1.1.67" evidence="4 9"/>
<comment type="catalytic activity">
    <reaction evidence="1 9">
        <text>S-adenosyl-L-methionine + a thiopurine = S-adenosyl-L-homocysteine + a thiopurine S-methylether.</text>
        <dbReference type="EC" id="2.1.1.67"/>
    </reaction>
</comment>
<dbReference type="SUPFAM" id="SSF53335">
    <property type="entry name" value="S-adenosyl-L-methionine-dependent methyltransferases"/>
    <property type="match status" value="1"/>
</dbReference>
<sequence>MDAKFWQERWATNQIGFHQVEVNPYLQQYWSTLAVAGGSKVFVPLCGKSLDMMWLAGRGHRVMGVEVSEQAVKAFFSEQALTPQVDQRGAFKVYQAGLIEVWCGDFFALDAGAVADCKALYDRAALIALPQQMRPQYTEHLDSLLARGCEGMLIAVDYDQAQRAGPPFSVPDEEVQSLLGPHWNVVTLQELDILSQSRKFMADGVTRLEERVYRLTKR</sequence>
<feature type="binding site" evidence="9">
    <location>
        <position position="66"/>
    </location>
    <ligand>
        <name>S-adenosyl-L-methionine</name>
        <dbReference type="ChEBI" id="CHEBI:59789"/>
    </ligand>
</feature>
<evidence type="ECO:0000256" key="6">
    <source>
        <dbReference type="ARBA" id="ARBA00022603"/>
    </source>
</evidence>
<evidence type="ECO:0000256" key="1">
    <source>
        <dbReference type="ARBA" id="ARBA00000903"/>
    </source>
</evidence>
<accession>A0AAU8U453</accession>
<dbReference type="NCBIfam" id="NF009732">
    <property type="entry name" value="PRK13255.1"/>
    <property type="match status" value="1"/>
</dbReference>
<evidence type="ECO:0000256" key="3">
    <source>
        <dbReference type="ARBA" id="ARBA00008145"/>
    </source>
</evidence>
<name>A0AAU8U453_9PSED</name>
<dbReference type="RefSeq" id="WP_046071604.1">
    <property type="nucleotide sequence ID" value="NZ_CP011117.2"/>
</dbReference>
<dbReference type="Gene3D" id="3.40.50.150">
    <property type="entry name" value="Vaccinia Virus protein VP39"/>
    <property type="match status" value="1"/>
</dbReference>
<keyword evidence="5 9" id="KW-0963">Cytoplasm</keyword>
<dbReference type="KEGG" id="pfb:VO64_4841"/>
<gene>
    <name evidence="9" type="primary">tpm</name>
    <name evidence="10" type="ORF">VO64_4841</name>
</gene>
<dbReference type="AlphaFoldDB" id="A0AAU8U453"/>
<dbReference type="Pfam" id="PF05724">
    <property type="entry name" value="TPMT"/>
    <property type="match status" value="1"/>
</dbReference>
<feature type="binding site" evidence="9">
    <location>
        <position position="10"/>
    </location>
    <ligand>
        <name>S-adenosyl-L-methionine</name>
        <dbReference type="ChEBI" id="CHEBI:59789"/>
    </ligand>
</feature>
<dbReference type="EMBL" id="CP011117">
    <property type="protein sequence ID" value="AKA85387.1"/>
    <property type="molecule type" value="Genomic_DNA"/>
</dbReference>
<keyword evidence="7 9" id="KW-0808">Transferase</keyword>
<evidence type="ECO:0000256" key="8">
    <source>
        <dbReference type="ARBA" id="ARBA00022691"/>
    </source>
</evidence>
<comment type="similarity">
    <text evidence="3 9">Belongs to the class I-like SAM-binding methyltransferase superfamily. TPMT family.</text>
</comment>
<dbReference type="InterPro" id="IPR008854">
    <property type="entry name" value="TPMT"/>
</dbReference>
<evidence type="ECO:0000256" key="2">
    <source>
        <dbReference type="ARBA" id="ARBA00004496"/>
    </source>
</evidence>
<feature type="binding site" evidence="9">
    <location>
        <position position="45"/>
    </location>
    <ligand>
        <name>S-adenosyl-L-methionine</name>
        <dbReference type="ChEBI" id="CHEBI:59789"/>
    </ligand>
</feature>
<dbReference type="PANTHER" id="PTHR10259">
    <property type="entry name" value="THIOPURINE S-METHYLTRANSFERASE"/>
    <property type="match status" value="1"/>
</dbReference>